<organism evidence="2 3">
    <name type="scientific">Mucor plumbeus</name>
    <dbReference type="NCBI Taxonomy" id="97098"/>
    <lineage>
        <taxon>Eukaryota</taxon>
        <taxon>Fungi</taxon>
        <taxon>Fungi incertae sedis</taxon>
        <taxon>Mucoromycota</taxon>
        <taxon>Mucoromycotina</taxon>
        <taxon>Mucoromycetes</taxon>
        <taxon>Mucorales</taxon>
        <taxon>Mucorineae</taxon>
        <taxon>Mucoraceae</taxon>
        <taxon>Mucor</taxon>
    </lineage>
</organism>
<feature type="compositionally biased region" description="Basic and acidic residues" evidence="1">
    <location>
        <begin position="439"/>
        <end position="456"/>
    </location>
</feature>
<evidence type="ECO:0000313" key="2">
    <source>
        <dbReference type="EMBL" id="KAG2202966.1"/>
    </source>
</evidence>
<evidence type="ECO:0000313" key="3">
    <source>
        <dbReference type="Proteomes" id="UP000650833"/>
    </source>
</evidence>
<feature type="region of interest" description="Disordered" evidence="1">
    <location>
        <begin position="1"/>
        <end position="61"/>
    </location>
</feature>
<comment type="caution">
    <text evidence="2">The sequence shown here is derived from an EMBL/GenBank/DDBJ whole genome shotgun (WGS) entry which is preliminary data.</text>
</comment>
<name>A0A8H7R4D9_9FUNG</name>
<gene>
    <name evidence="2" type="ORF">INT46_009083</name>
</gene>
<keyword evidence="3" id="KW-1185">Reference proteome</keyword>
<feature type="compositionally biased region" description="Low complexity" evidence="1">
    <location>
        <begin position="1"/>
        <end position="15"/>
    </location>
</feature>
<feature type="region of interest" description="Disordered" evidence="1">
    <location>
        <begin position="404"/>
        <end position="456"/>
    </location>
</feature>
<dbReference type="AlphaFoldDB" id="A0A8H7R4D9"/>
<protein>
    <submittedName>
        <fullName evidence="2">Uncharacterized protein</fullName>
    </submittedName>
</protein>
<dbReference type="Proteomes" id="UP000650833">
    <property type="component" value="Unassembled WGS sequence"/>
</dbReference>
<sequence>MPRNNINISIESNNSPRTSTPTHERSEEEPKERQSKRQKVLKEKKLPAEKDAILKSGQSTGTKIKHHAQDLYFGKQYHKLDNVQKDSISNGFNSILDLTDNRPERNGQRSLFTKEEWLKLNSKWNKQKNWDQLDDDVQRMLKTIENLAVNDLKKAYVKTLSYQTKYALTENEVYFEVYACVLKTLYKKKKILSSPSNTKFTEADYVINVWSKIFQSVFEDSANNLFCKWGDSVAKDSSNSKKNSQQGDGVAIGDKIDLRICTQSSHARVVDLACVEFAKNNHDGKFYSDHRKILREGKTAVDQFYGFLGLKSREKRNITGCCIQIAGVEGQVMNIKLVDQGLYVASRLGSLRLPSSQVEMRKTRVLLQRLFTLKRNLLYLKNLFQKLEFDKSFDSKSMERKLNFKRSPYENSSSEQSFSNESSNEEISSQEVSEEEISKEEASEEKVPSEDVSDVHKDTKYTSWVRGSWFPPPPKKDLRYDGVWHKHLFSPPPLS</sequence>
<accession>A0A8H7R4D9</accession>
<reference evidence="2" key="1">
    <citation type="submission" date="2020-12" db="EMBL/GenBank/DDBJ databases">
        <title>Metabolic potential, ecology and presence of endohyphal bacteria is reflected in genomic diversity of Mucoromycotina.</title>
        <authorList>
            <person name="Muszewska A."/>
            <person name="Okrasinska A."/>
            <person name="Steczkiewicz K."/>
            <person name="Drgas O."/>
            <person name="Orlowska M."/>
            <person name="Perlinska-Lenart U."/>
            <person name="Aleksandrzak-Piekarczyk T."/>
            <person name="Szatraj K."/>
            <person name="Zielenkiewicz U."/>
            <person name="Pilsyk S."/>
            <person name="Malc E."/>
            <person name="Mieczkowski P."/>
            <person name="Kruszewska J.S."/>
            <person name="Biernat P."/>
            <person name="Pawlowska J."/>
        </authorList>
    </citation>
    <scope>NUCLEOTIDE SEQUENCE</scope>
    <source>
        <strain evidence="2">CBS 226.32</strain>
    </source>
</reference>
<dbReference type="EMBL" id="JAEPRC010000243">
    <property type="protein sequence ID" value="KAG2202966.1"/>
    <property type="molecule type" value="Genomic_DNA"/>
</dbReference>
<feature type="compositionally biased region" description="Low complexity" evidence="1">
    <location>
        <begin position="410"/>
        <end position="431"/>
    </location>
</feature>
<evidence type="ECO:0000256" key="1">
    <source>
        <dbReference type="SAM" id="MobiDB-lite"/>
    </source>
</evidence>
<dbReference type="OrthoDB" id="2287945at2759"/>
<proteinExistence type="predicted"/>
<feature type="compositionally biased region" description="Basic and acidic residues" evidence="1">
    <location>
        <begin position="22"/>
        <end position="53"/>
    </location>
</feature>